<dbReference type="GO" id="GO:0004497">
    <property type="term" value="F:monooxygenase activity"/>
    <property type="evidence" value="ECO:0007669"/>
    <property type="project" value="UniProtKB-KW"/>
</dbReference>
<dbReference type="InterPro" id="IPR036188">
    <property type="entry name" value="FAD/NAD-bd_sf"/>
</dbReference>
<keyword evidence="8" id="KW-1185">Reference proteome</keyword>
<keyword evidence="4" id="KW-0560">Oxidoreductase</keyword>
<dbReference type="InterPro" id="IPR002938">
    <property type="entry name" value="FAD-bd"/>
</dbReference>
<evidence type="ECO:0000313" key="7">
    <source>
        <dbReference type="EMBL" id="KAF2871104.1"/>
    </source>
</evidence>
<dbReference type="Proteomes" id="UP000481861">
    <property type="component" value="Unassembled WGS sequence"/>
</dbReference>
<dbReference type="PRINTS" id="PR00420">
    <property type="entry name" value="RNGMNOXGNASE"/>
</dbReference>
<evidence type="ECO:0000313" key="8">
    <source>
        <dbReference type="Proteomes" id="UP000481861"/>
    </source>
</evidence>
<comment type="caution">
    <text evidence="7">The sequence shown here is derived from an EMBL/GenBank/DDBJ whole genome shotgun (WGS) entry which is preliminary data.</text>
</comment>
<evidence type="ECO:0000256" key="1">
    <source>
        <dbReference type="ARBA" id="ARBA00001974"/>
    </source>
</evidence>
<dbReference type="PANTHER" id="PTHR47178">
    <property type="entry name" value="MONOOXYGENASE, FAD-BINDING"/>
    <property type="match status" value="1"/>
</dbReference>
<organism evidence="7 8">
    <name type="scientific">Massariosphaeria phaeospora</name>
    <dbReference type="NCBI Taxonomy" id="100035"/>
    <lineage>
        <taxon>Eukaryota</taxon>
        <taxon>Fungi</taxon>
        <taxon>Dikarya</taxon>
        <taxon>Ascomycota</taxon>
        <taxon>Pezizomycotina</taxon>
        <taxon>Dothideomycetes</taxon>
        <taxon>Pleosporomycetidae</taxon>
        <taxon>Pleosporales</taxon>
        <taxon>Pleosporales incertae sedis</taxon>
        <taxon>Massariosphaeria</taxon>
    </lineage>
</organism>
<evidence type="ECO:0000256" key="3">
    <source>
        <dbReference type="ARBA" id="ARBA00022827"/>
    </source>
</evidence>
<dbReference type="OrthoDB" id="47494at2759"/>
<dbReference type="Gene3D" id="3.50.50.60">
    <property type="entry name" value="FAD/NAD(P)-binding domain"/>
    <property type="match status" value="1"/>
</dbReference>
<feature type="domain" description="FAD-binding" evidence="6">
    <location>
        <begin position="327"/>
        <end position="363"/>
    </location>
</feature>
<dbReference type="Pfam" id="PF13450">
    <property type="entry name" value="NAD_binding_8"/>
    <property type="match status" value="1"/>
</dbReference>
<reference evidence="7 8" key="1">
    <citation type="submission" date="2020-01" db="EMBL/GenBank/DDBJ databases">
        <authorList>
            <consortium name="DOE Joint Genome Institute"/>
            <person name="Haridas S."/>
            <person name="Albert R."/>
            <person name="Binder M."/>
            <person name="Bloem J."/>
            <person name="Labutti K."/>
            <person name="Salamov A."/>
            <person name="Andreopoulos B."/>
            <person name="Baker S.E."/>
            <person name="Barry K."/>
            <person name="Bills G."/>
            <person name="Bluhm B.H."/>
            <person name="Cannon C."/>
            <person name="Castanera R."/>
            <person name="Culley D.E."/>
            <person name="Daum C."/>
            <person name="Ezra D."/>
            <person name="Gonzalez J.B."/>
            <person name="Henrissat B."/>
            <person name="Kuo A."/>
            <person name="Liang C."/>
            <person name="Lipzen A."/>
            <person name="Lutzoni F."/>
            <person name="Magnuson J."/>
            <person name="Mondo S."/>
            <person name="Nolan M."/>
            <person name="Ohm R."/>
            <person name="Pangilinan J."/>
            <person name="Park H.-J.H."/>
            <person name="Ramirez L."/>
            <person name="Alfaro M."/>
            <person name="Sun H."/>
            <person name="Tritt A."/>
            <person name="Yoshinaga Y."/>
            <person name="Zwiers L.-H.L."/>
            <person name="Turgeon B.G."/>
            <person name="Goodwin S.B."/>
            <person name="Spatafora J.W."/>
            <person name="Crous P.W."/>
            <person name="Grigoriev I.V."/>
        </authorList>
    </citation>
    <scope>NUCLEOTIDE SEQUENCE [LARGE SCALE GENOMIC DNA]</scope>
    <source>
        <strain evidence="7 8">CBS 611.86</strain>
    </source>
</reference>
<keyword evidence="2" id="KW-0285">Flavoprotein</keyword>
<accession>A0A7C8MJW7</accession>
<evidence type="ECO:0000256" key="4">
    <source>
        <dbReference type="ARBA" id="ARBA00023002"/>
    </source>
</evidence>
<evidence type="ECO:0000256" key="2">
    <source>
        <dbReference type="ARBA" id="ARBA00022630"/>
    </source>
</evidence>
<sequence>MAATEPQLLIIGGGIGGLALAQGCKNHGIKFHVYERDVAHNHRTQGYRIRVSREGSEALQYLLSSELHALLEASSAEMRLGPILEIDAITTEVAEVKFGHGNAPPPVDAASKPRTIDRTILRHLLLRGLDEHITYGKTLSHYETSATGVVAHFLDGTDAQGSLLVGADGSKSAVRRQLLPQATVLDTDGRCLYGKTLLTQDLIDELEPATLMRMSNIKDRTRPNLLSMVLEPITFPNRTEMAKHGILCPPDYLYWVMAGHPRVLNLPEDVTQTPKLSYDECATLALNVTERWHPKLNPIIKRQLPGETSLLPLLSSSPLLPTWDTNEKVTVIGDAVHLMSPAAGSGAVTALRDAHNLCRLLTEGGDTLAAISAYEALMREYAGQAIRFSLQAGSKIFQQTPFDQCKTVALT</sequence>
<evidence type="ECO:0000259" key="6">
    <source>
        <dbReference type="Pfam" id="PF01494"/>
    </source>
</evidence>
<gene>
    <name evidence="7" type="ORF">BDV95DRAFT_54462</name>
</gene>
<dbReference type="GO" id="GO:0071949">
    <property type="term" value="F:FAD binding"/>
    <property type="evidence" value="ECO:0007669"/>
    <property type="project" value="InterPro"/>
</dbReference>
<dbReference type="AlphaFoldDB" id="A0A7C8MJW7"/>
<evidence type="ECO:0000256" key="5">
    <source>
        <dbReference type="ARBA" id="ARBA00023033"/>
    </source>
</evidence>
<keyword evidence="3" id="KW-0274">FAD</keyword>
<comment type="cofactor">
    <cofactor evidence="1">
        <name>FAD</name>
        <dbReference type="ChEBI" id="CHEBI:57692"/>
    </cofactor>
</comment>
<proteinExistence type="predicted"/>
<dbReference type="PANTHER" id="PTHR47178:SF5">
    <property type="entry name" value="FAD-BINDING DOMAIN-CONTAINING PROTEIN"/>
    <property type="match status" value="1"/>
</dbReference>
<dbReference type="SUPFAM" id="SSF51905">
    <property type="entry name" value="FAD/NAD(P)-binding domain"/>
    <property type="match status" value="1"/>
</dbReference>
<name>A0A7C8MJW7_9PLEO</name>
<keyword evidence="5" id="KW-0503">Monooxygenase</keyword>
<protein>
    <submittedName>
        <fullName evidence="7">Cercosporin toxin biosynthesis protein</fullName>
    </submittedName>
</protein>
<dbReference type="Pfam" id="PF01494">
    <property type="entry name" value="FAD_binding_3"/>
    <property type="match status" value="1"/>
</dbReference>
<dbReference type="EMBL" id="JAADJZ010000012">
    <property type="protein sequence ID" value="KAF2871104.1"/>
    <property type="molecule type" value="Genomic_DNA"/>
</dbReference>